<feature type="binding site" evidence="9">
    <location>
        <position position="204"/>
    </location>
    <ligand>
        <name>substrate</name>
    </ligand>
</feature>
<dbReference type="Pfam" id="PF03721">
    <property type="entry name" value="UDPG_MGDP_dh_N"/>
    <property type="match status" value="1"/>
</dbReference>
<feature type="binding site" evidence="10">
    <location>
        <position position="119"/>
    </location>
    <ligand>
        <name>NAD(+)</name>
        <dbReference type="ChEBI" id="CHEBI:57540"/>
    </ligand>
</feature>
<comment type="pathway">
    <text evidence="1">Nucleotide-sugar biosynthesis; UDP-alpha-D-glucuronate biosynthesis; UDP-alpha-D-glucuronate from UDP-alpha-D-glucose: step 1/1.</text>
</comment>
<dbReference type="PANTHER" id="PTHR43750:SF3">
    <property type="entry name" value="UDP-GLUCOSE 6-DEHYDROGENASE TUAD"/>
    <property type="match status" value="1"/>
</dbReference>
<dbReference type="InterPro" id="IPR017476">
    <property type="entry name" value="UDP-Glc/GDP-Man"/>
</dbReference>
<dbReference type="InterPro" id="IPR014026">
    <property type="entry name" value="UDP-Glc/GDP-Man_DH_dimer"/>
</dbReference>
<evidence type="ECO:0000313" key="12">
    <source>
        <dbReference type="EMBL" id="KMY50392.1"/>
    </source>
</evidence>
<comment type="catalytic activity">
    <reaction evidence="6 7">
        <text>UDP-alpha-D-glucose + 2 NAD(+) + H2O = UDP-alpha-D-glucuronate + 2 NADH + 3 H(+)</text>
        <dbReference type="Rhea" id="RHEA:23596"/>
        <dbReference type="ChEBI" id="CHEBI:15377"/>
        <dbReference type="ChEBI" id="CHEBI:15378"/>
        <dbReference type="ChEBI" id="CHEBI:57540"/>
        <dbReference type="ChEBI" id="CHEBI:57945"/>
        <dbReference type="ChEBI" id="CHEBI:58052"/>
        <dbReference type="ChEBI" id="CHEBI:58885"/>
        <dbReference type="EC" id="1.1.1.22"/>
    </reaction>
</comment>
<dbReference type="Proteomes" id="UP000037146">
    <property type="component" value="Unassembled WGS sequence"/>
</dbReference>
<dbReference type="SUPFAM" id="SSF51735">
    <property type="entry name" value="NAD(P)-binding Rossmann-fold domains"/>
    <property type="match status" value="1"/>
</dbReference>
<feature type="domain" description="UDP-glucose/GDP-mannose dehydrogenase C-terminal" evidence="11">
    <location>
        <begin position="313"/>
        <end position="413"/>
    </location>
</feature>
<evidence type="ECO:0000256" key="7">
    <source>
        <dbReference type="PIRNR" id="PIRNR000124"/>
    </source>
</evidence>
<evidence type="ECO:0000313" key="13">
    <source>
        <dbReference type="Proteomes" id="UP000037146"/>
    </source>
</evidence>
<dbReference type="Pfam" id="PF00984">
    <property type="entry name" value="UDPG_MGDP_dh"/>
    <property type="match status" value="1"/>
</dbReference>
<dbReference type="OrthoDB" id="9803238at2"/>
<dbReference type="GO" id="GO:0003979">
    <property type="term" value="F:UDP-glucose 6-dehydrogenase activity"/>
    <property type="evidence" value="ECO:0007669"/>
    <property type="project" value="UniProtKB-EC"/>
</dbReference>
<feature type="binding site" evidence="9">
    <location>
        <begin position="249"/>
        <end position="253"/>
    </location>
    <ligand>
        <name>substrate</name>
    </ligand>
</feature>
<protein>
    <recommendedName>
        <fullName evidence="3 7">UDP-glucose 6-dehydrogenase</fullName>
        <ecNumber evidence="3 7">1.1.1.22</ecNumber>
    </recommendedName>
</protein>
<reference evidence="13" key="1">
    <citation type="submission" date="2015-07" db="EMBL/GenBank/DDBJ databases">
        <title>Genome sequencing project for genomic taxonomy and phylogenomics of Bacillus-like bacteria.</title>
        <authorList>
            <person name="Liu B."/>
            <person name="Wang J."/>
            <person name="Zhu Y."/>
            <person name="Liu G."/>
            <person name="Chen Q."/>
            <person name="Chen Z."/>
            <person name="Lan J."/>
            <person name="Che J."/>
            <person name="Ge C."/>
            <person name="Shi H."/>
            <person name="Pan Z."/>
            <person name="Liu X."/>
        </authorList>
    </citation>
    <scope>NUCLEOTIDE SEQUENCE [LARGE SCALE GENOMIC DNA]</scope>
    <source>
        <strain evidence="13">FJAT-27997</strain>
    </source>
</reference>
<evidence type="ECO:0000256" key="1">
    <source>
        <dbReference type="ARBA" id="ARBA00004701"/>
    </source>
</evidence>
<evidence type="ECO:0000256" key="6">
    <source>
        <dbReference type="ARBA" id="ARBA00047473"/>
    </source>
</evidence>
<evidence type="ECO:0000256" key="4">
    <source>
        <dbReference type="ARBA" id="ARBA00023002"/>
    </source>
</evidence>
<evidence type="ECO:0000256" key="8">
    <source>
        <dbReference type="PIRSR" id="PIRSR500134-1"/>
    </source>
</evidence>
<evidence type="ECO:0000256" key="9">
    <source>
        <dbReference type="PIRSR" id="PIRSR500134-2"/>
    </source>
</evidence>
<feature type="binding site" evidence="10">
    <location>
        <position position="35"/>
    </location>
    <ligand>
        <name>NAD(+)</name>
        <dbReference type="ChEBI" id="CHEBI:57540"/>
    </ligand>
</feature>
<dbReference type="PANTHER" id="PTHR43750">
    <property type="entry name" value="UDP-GLUCOSE 6-DEHYDROGENASE TUAD"/>
    <property type="match status" value="1"/>
</dbReference>
<dbReference type="PRINTS" id="PR00411">
    <property type="entry name" value="PNDRDTASEI"/>
</dbReference>
<accession>A0A0K9GVW6</accession>
<dbReference type="Gene3D" id="1.20.5.100">
    <property type="entry name" value="Cytochrome c1, transmembrane anchor, C-terminal"/>
    <property type="match status" value="1"/>
</dbReference>
<dbReference type="InterPro" id="IPR001732">
    <property type="entry name" value="UDP-Glc/GDP-Man_DH_N"/>
</dbReference>
<dbReference type="EMBL" id="LFZW01000001">
    <property type="protein sequence ID" value="KMY50392.1"/>
    <property type="molecule type" value="Genomic_DNA"/>
</dbReference>
<feature type="binding site" evidence="10">
    <location>
        <position position="327"/>
    </location>
    <ligand>
        <name>NAD(+)</name>
        <dbReference type="ChEBI" id="CHEBI:57540"/>
    </ligand>
</feature>
<dbReference type="InterPro" id="IPR036291">
    <property type="entry name" value="NAD(P)-bd_dom_sf"/>
</dbReference>
<dbReference type="Pfam" id="PF03720">
    <property type="entry name" value="UDPG_MGDP_dh_C"/>
    <property type="match status" value="1"/>
</dbReference>
<dbReference type="Gene3D" id="3.40.50.720">
    <property type="entry name" value="NAD(P)-binding Rossmann-like Domain"/>
    <property type="match status" value="2"/>
</dbReference>
<proteinExistence type="inferred from homology"/>
<dbReference type="PIRSF" id="PIRSF500134">
    <property type="entry name" value="UDPglc_DH_bac"/>
    <property type="match status" value="1"/>
</dbReference>
<feature type="binding site" evidence="10">
    <location>
        <position position="263"/>
    </location>
    <ligand>
        <name>NAD(+)</name>
        <dbReference type="ChEBI" id="CHEBI:57540"/>
    </ligand>
</feature>
<name>A0A0K9GVW6_9BACI</name>
<organism evidence="12 13">
    <name type="scientific">Peribacillus loiseleuriae</name>
    <dbReference type="NCBI Taxonomy" id="1679170"/>
    <lineage>
        <taxon>Bacteria</taxon>
        <taxon>Bacillati</taxon>
        <taxon>Bacillota</taxon>
        <taxon>Bacilli</taxon>
        <taxon>Bacillales</taxon>
        <taxon>Bacillaceae</taxon>
        <taxon>Peribacillus</taxon>
    </lineage>
</organism>
<comment type="similarity">
    <text evidence="2 7">Belongs to the UDP-glucose/GDP-mannose dehydrogenase family.</text>
</comment>
<dbReference type="RefSeq" id="WP_049681745.1">
    <property type="nucleotide sequence ID" value="NZ_LFZW01000001.1"/>
</dbReference>
<dbReference type="SMART" id="SM00984">
    <property type="entry name" value="UDPG_MGDP_dh_C"/>
    <property type="match status" value="1"/>
</dbReference>
<dbReference type="SUPFAM" id="SSF52413">
    <property type="entry name" value="UDP-glucose/GDP-mannose dehydrogenase C-terminal domain"/>
    <property type="match status" value="1"/>
</dbReference>
<feature type="binding site" evidence="9">
    <location>
        <position position="320"/>
    </location>
    <ligand>
        <name>substrate</name>
    </ligand>
</feature>
<dbReference type="PIRSF" id="PIRSF000124">
    <property type="entry name" value="UDPglc_GDPman_dh"/>
    <property type="match status" value="1"/>
</dbReference>
<dbReference type="STRING" id="1679170.AC625_13505"/>
<comment type="caution">
    <text evidence="12">The sequence shown here is derived from an EMBL/GenBank/DDBJ whole genome shotgun (WGS) entry which is preliminary data.</text>
</comment>
<dbReference type="InterPro" id="IPR008927">
    <property type="entry name" value="6-PGluconate_DH-like_C_sf"/>
</dbReference>
<dbReference type="UniPathway" id="UPA00038">
    <property type="reaction ID" value="UER00491"/>
</dbReference>
<keyword evidence="13" id="KW-1185">Reference proteome</keyword>
<sequence length="429" mass="47216">MEICVIGAGYVGLTTAAVLADLGHTICCVDTNSEKIKQLKRGEVPIYEPGLSELISKNKDRLTFSSKVVENIQKTAVIFIAVGTPSLADGRTDLTYIQSVVDEIAEGIKSYKTIITKSTVPPGTNENIYKMLKETGVDPKLFNVVSNPEFLREGSAISDMIKPDKIVVGKQQEDQKSLSVVKNIYKNINAPFIITSLNGAEMIKYTSNAFLATKISFINEIARICDKYNVNIEDVSKGIGTDPRISPHFLSSGIGYGGSCFPKDVRSLEHSALDRNVTPQLLQAVQAVNHSQVNLYIDKLSVFIDDFSEKTIAVLGVAFKPNTDDIRYSPAVSLIEKLSSLGSIVQTYDPKALLPLAMMEMVSQHIKLEQAIMNADCVVIATDWDEFKQLNWLKVKELMKGKYILDARNCIEPQVVRDAGLTYIGVARP</sequence>
<dbReference type="GO" id="GO:0051287">
    <property type="term" value="F:NAD binding"/>
    <property type="evidence" value="ECO:0007669"/>
    <property type="project" value="InterPro"/>
</dbReference>
<feature type="active site" description="Nucleophile" evidence="8">
    <location>
        <position position="260"/>
    </location>
</feature>
<feature type="binding site" evidence="10">
    <location>
        <position position="153"/>
    </location>
    <ligand>
        <name>NAD(+)</name>
        <dbReference type="ChEBI" id="CHEBI:57540"/>
    </ligand>
</feature>
<feature type="binding site" evidence="9">
    <location>
        <position position="257"/>
    </location>
    <ligand>
        <name>substrate</name>
    </ligand>
</feature>
<feature type="binding site" evidence="10">
    <location>
        <position position="30"/>
    </location>
    <ligand>
        <name>NAD(+)</name>
        <dbReference type="ChEBI" id="CHEBI:57540"/>
    </ligand>
</feature>
<dbReference type="InterPro" id="IPR028357">
    <property type="entry name" value="UDPglc_DH_bac"/>
</dbReference>
<evidence type="ECO:0000259" key="11">
    <source>
        <dbReference type="SMART" id="SM00984"/>
    </source>
</evidence>
<gene>
    <name evidence="12" type="ORF">AC625_13505</name>
</gene>
<keyword evidence="4 7" id="KW-0560">Oxidoreductase</keyword>
<dbReference type="InterPro" id="IPR036220">
    <property type="entry name" value="UDP-Glc/GDP-Man_DH_C_sf"/>
</dbReference>
<feature type="binding site" evidence="10">
    <location>
        <position position="84"/>
    </location>
    <ligand>
        <name>NAD(+)</name>
        <dbReference type="ChEBI" id="CHEBI:57540"/>
    </ligand>
</feature>
<evidence type="ECO:0000256" key="3">
    <source>
        <dbReference type="ARBA" id="ARBA00012954"/>
    </source>
</evidence>
<evidence type="ECO:0000256" key="10">
    <source>
        <dbReference type="PIRSR" id="PIRSR500134-3"/>
    </source>
</evidence>
<evidence type="ECO:0000256" key="5">
    <source>
        <dbReference type="ARBA" id="ARBA00023027"/>
    </source>
</evidence>
<dbReference type="NCBIfam" id="TIGR03026">
    <property type="entry name" value="NDP-sugDHase"/>
    <property type="match status" value="1"/>
</dbReference>
<dbReference type="GO" id="GO:0006065">
    <property type="term" value="P:UDP-glucuronate biosynthetic process"/>
    <property type="evidence" value="ECO:0007669"/>
    <property type="project" value="UniProtKB-UniPathway"/>
</dbReference>
<dbReference type="GO" id="GO:0000271">
    <property type="term" value="P:polysaccharide biosynthetic process"/>
    <property type="evidence" value="ECO:0007669"/>
    <property type="project" value="InterPro"/>
</dbReference>
<dbReference type="SUPFAM" id="SSF48179">
    <property type="entry name" value="6-phosphogluconate dehydrogenase C-terminal domain-like"/>
    <property type="match status" value="1"/>
</dbReference>
<dbReference type="InterPro" id="IPR014027">
    <property type="entry name" value="UDP-Glc/GDP-Man_DH_C"/>
</dbReference>
<keyword evidence="5 7" id="KW-0520">NAD</keyword>
<dbReference type="PATRIC" id="fig|1679170.3.peg.3082"/>
<feature type="binding site" evidence="9">
    <location>
        <begin position="150"/>
        <end position="153"/>
    </location>
    <ligand>
        <name>substrate</name>
    </ligand>
</feature>
<dbReference type="EC" id="1.1.1.22" evidence="3 7"/>
<dbReference type="AlphaFoldDB" id="A0A0K9GVW6"/>
<evidence type="ECO:0000256" key="2">
    <source>
        <dbReference type="ARBA" id="ARBA00006601"/>
    </source>
</evidence>